<dbReference type="GeneID" id="95985526"/>
<evidence type="ECO:0000256" key="1">
    <source>
        <dbReference type="SAM" id="SignalP"/>
    </source>
</evidence>
<dbReference type="Proteomes" id="UP001565368">
    <property type="component" value="Unassembled WGS sequence"/>
</dbReference>
<dbReference type="EMBL" id="JBBXJM010000003">
    <property type="protein sequence ID" value="KAL1410472.1"/>
    <property type="molecule type" value="Genomic_DNA"/>
</dbReference>
<feature type="signal peptide" evidence="1">
    <location>
        <begin position="1"/>
        <end position="18"/>
    </location>
</feature>
<evidence type="ECO:0000313" key="2">
    <source>
        <dbReference type="EMBL" id="KAL1410472.1"/>
    </source>
</evidence>
<keyword evidence="1" id="KW-0732">Signal</keyword>
<reference evidence="2 3" key="1">
    <citation type="submission" date="2023-08" db="EMBL/GenBank/DDBJ databases">
        <title>Annotated Genome Sequence of Vanrija albida AlHP1.</title>
        <authorList>
            <person name="Herzog R."/>
        </authorList>
    </citation>
    <scope>NUCLEOTIDE SEQUENCE [LARGE SCALE GENOMIC DNA]</scope>
    <source>
        <strain evidence="2 3">AlHP1</strain>
    </source>
</reference>
<organism evidence="2 3">
    <name type="scientific">Vanrija albida</name>
    <dbReference type="NCBI Taxonomy" id="181172"/>
    <lineage>
        <taxon>Eukaryota</taxon>
        <taxon>Fungi</taxon>
        <taxon>Dikarya</taxon>
        <taxon>Basidiomycota</taxon>
        <taxon>Agaricomycotina</taxon>
        <taxon>Tremellomycetes</taxon>
        <taxon>Trichosporonales</taxon>
        <taxon>Trichosporonaceae</taxon>
        <taxon>Vanrija</taxon>
    </lineage>
</organism>
<evidence type="ECO:0000313" key="3">
    <source>
        <dbReference type="Proteomes" id="UP001565368"/>
    </source>
</evidence>
<keyword evidence="3" id="KW-1185">Reference proteome</keyword>
<comment type="caution">
    <text evidence="2">The sequence shown here is derived from an EMBL/GenBank/DDBJ whole genome shotgun (WGS) entry which is preliminary data.</text>
</comment>
<proteinExistence type="predicted"/>
<dbReference type="RefSeq" id="XP_069210416.1">
    <property type="nucleotide sequence ID" value="XM_069352998.1"/>
</dbReference>
<gene>
    <name evidence="2" type="ORF">Q8F55_004483</name>
</gene>
<feature type="chain" id="PRO_5045123364" description="Extracellular membrane protein CFEM domain-containing protein" evidence="1">
    <location>
        <begin position="19"/>
        <end position="158"/>
    </location>
</feature>
<evidence type="ECO:0008006" key="4">
    <source>
        <dbReference type="Google" id="ProtNLM"/>
    </source>
</evidence>
<protein>
    <recommendedName>
        <fullName evidence="4">Extracellular membrane protein CFEM domain-containing protein</fullName>
    </recommendedName>
</protein>
<accession>A0ABR3Q757</accession>
<sequence length="158" mass="15323">MVALRALLLTALASTALAQAGVCQDECGSLNEYSADPCTDAAKAAIQKCQDCGKSLSLGSLHNATVQLQQLCDPQHQASVSASRASSSASASSKAAASSSAAASSASHAANATVSAPAFVSSGPGLADIQNKDSSASSMRATAGAGIAILAVAAVVSL</sequence>
<name>A0ABR3Q757_9TREE</name>